<organism evidence="2 3">
    <name type="scientific">Halalkalibacter alkaliphilus</name>
    <dbReference type="NCBI Taxonomy" id="2917993"/>
    <lineage>
        <taxon>Bacteria</taxon>
        <taxon>Bacillati</taxon>
        <taxon>Bacillota</taxon>
        <taxon>Bacilli</taxon>
        <taxon>Bacillales</taxon>
        <taxon>Bacillaceae</taxon>
        <taxon>Halalkalibacter</taxon>
    </lineage>
</organism>
<evidence type="ECO:0000313" key="2">
    <source>
        <dbReference type="EMBL" id="MCL7749570.1"/>
    </source>
</evidence>
<dbReference type="EMBL" id="JAKRYL010000032">
    <property type="protein sequence ID" value="MCL7749570.1"/>
    <property type="molecule type" value="Genomic_DNA"/>
</dbReference>
<proteinExistence type="predicted"/>
<evidence type="ECO:0000313" key="3">
    <source>
        <dbReference type="Proteomes" id="UP001139150"/>
    </source>
</evidence>
<sequence length="67" mass="7441">MSSLTRNKKVEIGFHIIILLFAIGVTASVIIGDSELGRETLYLTLGIMIGIGSIYQIYKIIRSRKKS</sequence>
<keyword evidence="3" id="KW-1185">Reference proteome</keyword>
<gene>
    <name evidence="2" type="ORF">MF646_20845</name>
</gene>
<keyword evidence="1" id="KW-0812">Transmembrane</keyword>
<keyword evidence="1" id="KW-0472">Membrane</keyword>
<evidence type="ECO:0000256" key="1">
    <source>
        <dbReference type="SAM" id="Phobius"/>
    </source>
</evidence>
<reference evidence="2" key="1">
    <citation type="submission" date="2022-02" db="EMBL/GenBank/DDBJ databases">
        <title>Halalkalibacter sp. nov. isolated from Lonar Lake, India.</title>
        <authorList>
            <person name="Joshi A."/>
            <person name="Thite S."/>
            <person name="Lodha T."/>
        </authorList>
    </citation>
    <scope>NUCLEOTIDE SEQUENCE</scope>
    <source>
        <strain evidence="2">MEB205</strain>
    </source>
</reference>
<dbReference type="Proteomes" id="UP001139150">
    <property type="component" value="Unassembled WGS sequence"/>
</dbReference>
<dbReference type="AlphaFoldDB" id="A0A9X2CWW2"/>
<protein>
    <submittedName>
        <fullName evidence="2">Uncharacterized protein</fullName>
    </submittedName>
</protein>
<feature type="transmembrane region" description="Helical" evidence="1">
    <location>
        <begin position="43"/>
        <end position="61"/>
    </location>
</feature>
<comment type="caution">
    <text evidence="2">The sequence shown here is derived from an EMBL/GenBank/DDBJ whole genome shotgun (WGS) entry which is preliminary data.</text>
</comment>
<name>A0A9X2CWW2_9BACI</name>
<accession>A0A9X2CWW2</accession>
<keyword evidence="1" id="KW-1133">Transmembrane helix</keyword>
<dbReference type="RefSeq" id="WP_250098430.1">
    <property type="nucleotide sequence ID" value="NZ_JAKRYL010000032.1"/>
</dbReference>
<feature type="transmembrane region" description="Helical" evidence="1">
    <location>
        <begin position="12"/>
        <end position="31"/>
    </location>
</feature>